<dbReference type="PANTHER" id="PTHR34220">
    <property type="entry name" value="SENSOR HISTIDINE KINASE YPDA"/>
    <property type="match status" value="1"/>
</dbReference>
<feature type="transmembrane region" description="Helical" evidence="1">
    <location>
        <begin position="120"/>
        <end position="140"/>
    </location>
</feature>
<keyword evidence="4" id="KW-1185">Reference proteome</keyword>
<sequence>MDHAPSRRFAWINAAVWSLYGAFNLWMGAAFVGLTSGIVLVSALLAVFDALASATLRALVLRRGWLDREPGALVAKLLLAVPLAALAVQVAVAAVVAPASALGWIEMPGGRADYRLGSALTYWANTAIVLGLWTAGWVGARALQRARQSRLAQARAEAERHAMELEALRARLNPHFVFNALNNLRALILEDPQRARELVTRLSSTLRHALEYSQGEATTLAEELAVVEDYLAVEAVHYEQRLRVERAIDPAALDARVPPMAVQLLVENAIKHGIARTPGGGALHLRAGCEGGRLSLEVRNPGRLGGGSDGAGVGLRYLRRRLEPHGGRIVLEQEGGDVVARMEIPQ</sequence>
<keyword evidence="1" id="KW-0812">Transmembrane</keyword>
<feature type="domain" description="Signal transduction histidine kinase internal region" evidence="2">
    <location>
        <begin position="163"/>
        <end position="242"/>
    </location>
</feature>
<evidence type="ECO:0000313" key="3">
    <source>
        <dbReference type="EMBL" id="GHE30519.1"/>
    </source>
</evidence>
<dbReference type="Gene3D" id="3.30.565.10">
    <property type="entry name" value="Histidine kinase-like ATPase, C-terminal domain"/>
    <property type="match status" value="1"/>
</dbReference>
<organism evidence="3 4">
    <name type="scientific">Vulcaniibacterium thermophilum</name>
    <dbReference type="NCBI Taxonomy" id="1169913"/>
    <lineage>
        <taxon>Bacteria</taxon>
        <taxon>Pseudomonadati</taxon>
        <taxon>Pseudomonadota</taxon>
        <taxon>Gammaproteobacteria</taxon>
        <taxon>Lysobacterales</taxon>
        <taxon>Lysobacteraceae</taxon>
        <taxon>Vulcaniibacterium</taxon>
    </lineage>
</organism>
<dbReference type="Proteomes" id="UP000636453">
    <property type="component" value="Unassembled WGS sequence"/>
</dbReference>
<evidence type="ECO:0000256" key="1">
    <source>
        <dbReference type="SAM" id="Phobius"/>
    </source>
</evidence>
<dbReference type="EMBL" id="BNCF01000004">
    <property type="protein sequence ID" value="GHE30519.1"/>
    <property type="molecule type" value="Genomic_DNA"/>
</dbReference>
<protein>
    <recommendedName>
        <fullName evidence="2">Signal transduction histidine kinase internal region domain-containing protein</fullName>
    </recommendedName>
</protein>
<evidence type="ECO:0000313" key="4">
    <source>
        <dbReference type="Proteomes" id="UP000636453"/>
    </source>
</evidence>
<keyword evidence="1" id="KW-1133">Transmembrane helix</keyword>
<feature type="transmembrane region" description="Helical" evidence="1">
    <location>
        <begin position="38"/>
        <end position="61"/>
    </location>
</feature>
<dbReference type="PANTHER" id="PTHR34220:SF7">
    <property type="entry name" value="SENSOR HISTIDINE KINASE YPDA"/>
    <property type="match status" value="1"/>
</dbReference>
<gene>
    <name evidence="3" type="ORF">GCM10007167_10650</name>
</gene>
<dbReference type="RefSeq" id="WP_146473473.1">
    <property type="nucleotide sequence ID" value="NZ_BNCF01000004.1"/>
</dbReference>
<reference evidence="3" key="1">
    <citation type="journal article" date="2014" name="Int. J. Syst. Evol. Microbiol.">
        <title>Complete genome sequence of Corynebacterium casei LMG S-19264T (=DSM 44701T), isolated from a smear-ripened cheese.</title>
        <authorList>
            <consortium name="US DOE Joint Genome Institute (JGI-PGF)"/>
            <person name="Walter F."/>
            <person name="Albersmeier A."/>
            <person name="Kalinowski J."/>
            <person name="Ruckert C."/>
        </authorList>
    </citation>
    <scope>NUCLEOTIDE SEQUENCE</scope>
    <source>
        <strain evidence="3">KCTC 32020</strain>
    </source>
</reference>
<dbReference type="OrthoDB" id="2514702at2"/>
<dbReference type="Pfam" id="PF06580">
    <property type="entry name" value="His_kinase"/>
    <property type="match status" value="1"/>
</dbReference>
<feature type="transmembrane region" description="Helical" evidence="1">
    <location>
        <begin position="12"/>
        <end position="32"/>
    </location>
</feature>
<dbReference type="InterPro" id="IPR036890">
    <property type="entry name" value="HATPase_C_sf"/>
</dbReference>
<comment type="caution">
    <text evidence="3">The sequence shown here is derived from an EMBL/GenBank/DDBJ whole genome shotgun (WGS) entry which is preliminary data.</text>
</comment>
<reference evidence="3" key="2">
    <citation type="submission" date="2020-09" db="EMBL/GenBank/DDBJ databases">
        <authorList>
            <person name="Sun Q."/>
            <person name="Kim S."/>
        </authorList>
    </citation>
    <scope>NUCLEOTIDE SEQUENCE</scope>
    <source>
        <strain evidence="3">KCTC 32020</strain>
    </source>
</reference>
<keyword evidence="1" id="KW-0472">Membrane</keyword>
<dbReference type="InterPro" id="IPR010559">
    <property type="entry name" value="Sig_transdc_His_kin_internal"/>
</dbReference>
<accession>A0A918Z234</accession>
<dbReference type="InterPro" id="IPR050640">
    <property type="entry name" value="Bact_2-comp_sensor_kinase"/>
</dbReference>
<dbReference type="GO" id="GO:0016020">
    <property type="term" value="C:membrane"/>
    <property type="evidence" value="ECO:0007669"/>
    <property type="project" value="InterPro"/>
</dbReference>
<dbReference type="AlphaFoldDB" id="A0A918Z234"/>
<evidence type="ECO:0000259" key="2">
    <source>
        <dbReference type="Pfam" id="PF06580"/>
    </source>
</evidence>
<feature type="transmembrane region" description="Helical" evidence="1">
    <location>
        <begin position="73"/>
        <end position="100"/>
    </location>
</feature>
<dbReference type="SUPFAM" id="SSF55874">
    <property type="entry name" value="ATPase domain of HSP90 chaperone/DNA topoisomerase II/histidine kinase"/>
    <property type="match status" value="1"/>
</dbReference>
<dbReference type="GO" id="GO:0000155">
    <property type="term" value="F:phosphorelay sensor kinase activity"/>
    <property type="evidence" value="ECO:0007669"/>
    <property type="project" value="InterPro"/>
</dbReference>
<name>A0A918Z234_9GAMM</name>
<proteinExistence type="predicted"/>